<dbReference type="PANTHER" id="PTHR34580">
    <property type="match status" value="1"/>
</dbReference>
<dbReference type="InterPro" id="IPR051534">
    <property type="entry name" value="CBASS_pafABC_assoc_protein"/>
</dbReference>
<feature type="domain" description="WYL" evidence="2">
    <location>
        <begin position="146"/>
        <end position="212"/>
    </location>
</feature>
<evidence type="ECO:0000313" key="4">
    <source>
        <dbReference type="Proteomes" id="UP001209701"/>
    </source>
</evidence>
<organism evidence="3 4">
    <name type="scientific">Roseateles oligotrophus</name>
    <dbReference type="NCBI Taxonomy" id="1769250"/>
    <lineage>
        <taxon>Bacteria</taxon>
        <taxon>Pseudomonadati</taxon>
        <taxon>Pseudomonadota</taxon>
        <taxon>Betaproteobacteria</taxon>
        <taxon>Burkholderiales</taxon>
        <taxon>Sphaerotilaceae</taxon>
        <taxon>Roseateles</taxon>
    </lineage>
</organism>
<evidence type="ECO:0000259" key="1">
    <source>
        <dbReference type="Pfam" id="PF08279"/>
    </source>
</evidence>
<dbReference type="PANTHER" id="PTHR34580:SF1">
    <property type="entry name" value="PROTEIN PAFC"/>
    <property type="match status" value="1"/>
</dbReference>
<dbReference type="Proteomes" id="UP001209701">
    <property type="component" value="Unassembled WGS sequence"/>
</dbReference>
<dbReference type="Pfam" id="PF13280">
    <property type="entry name" value="WYL"/>
    <property type="match status" value="1"/>
</dbReference>
<dbReference type="InterPro" id="IPR013196">
    <property type="entry name" value="HTH_11"/>
</dbReference>
<evidence type="ECO:0000313" key="3">
    <source>
        <dbReference type="EMBL" id="MCV2366539.1"/>
    </source>
</evidence>
<name>A0ABT2Y8B7_9BURK</name>
<comment type="caution">
    <text evidence="3">The sequence shown here is derived from an EMBL/GenBank/DDBJ whole genome shotgun (WGS) entry which is preliminary data.</text>
</comment>
<protein>
    <submittedName>
        <fullName evidence="3">WYL domain-containing protein</fullName>
    </submittedName>
</protein>
<dbReference type="InterPro" id="IPR036390">
    <property type="entry name" value="WH_DNA-bd_sf"/>
</dbReference>
<reference evidence="3 4" key="1">
    <citation type="submission" date="2021-11" db="EMBL/GenBank/DDBJ databases">
        <authorList>
            <person name="Liang Q."/>
            <person name="Mou H."/>
            <person name="Liu Z."/>
        </authorList>
    </citation>
    <scope>NUCLEOTIDE SEQUENCE [LARGE SCALE GENOMIC DNA]</scope>
    <source>
        <strain evidence="3 4">CHU3</strain>
    </source>
</reference>
<dbReference type="RefSeq" id="WP_263569180.1">
    <property type="nucleotide sequence ID" value="NZ_JAJIRN010000001.1"/>
</dbReference>
<dbReference type="SUPFAM" id="SSF46785">
    <property type="entry name" value="Winged helix' DNA-binding domain"/>
    <property type="match status" value="1"/>
</dbReference>
<dbReference type="Gene3D" id="1.10.10.10">
    <property type="entry name" value="Winged helix-like DNA-binding domain superfamily/Winged helix DNA-binding domain"/>
    <property type="match status" value="1"/>
</dbReference>
<dbReference type="InterPro" id="IPR026881">
    <property type="entry name" value="WYL_dom"/>
</dbReference>
<dbReference type="EMBL" id="JAJIRN010000001">
    <property type="protein sequence ID" value="MCV2366539.1"/>
    <property type="molecule type" value="Genomic_DNA"/>
</dbReference>
<dbReference type="InterPro" id="IPR036388">
    <property type="entry name" value="WH-like_DNA-bd_sf"/>
</dbReference>
<evidence type="ECO:0000259" key="2">
    <source>
        <dbReference type="Pfam" id="PF13280"/>
    </source>
</evidence>
<gene>
    <name evidence="3" type="ORF">LNV07_00275</name>
</gene>
<feature type="domain" description="Helix-turn-helix type 11" evidence="1">
    <location>
        <begin position="10"/>
        <end position="56"/>
    </location>
</feature>
<accession>A0ABT2Y8B7</accession>
<dbReference type="Pfam" id="PF08279">
    <property type="entry name" value="HTH_11"/>
    <property type="match status" value="1"/>
</dbReference>
<keyword evidence="4" id="KW-1185">Reference proteome</keyword>
<sequence length="237" mass="26016">MKARLTDSLLGLLAKGERWTAQTLADELGVSLRSVRRGLALMQQEGVTLDSEPGRGGGVRLARRSGVPRMALTQREVITLLMGLAVAESYGAPLLATELRTLRGKLGLVLGPADRAGHKQLRERVLLGGAASEAVRSSWQMPRPAMLAQLQEAFFAQQGLGISYCDGMGQSSRRDIEPQYLLINAPVWYVLAWDLGKQATRCFRLDRISQAQPRPGRFLLRPAAQMMDEVGQFFSTL</sequence>
<dbReference type="PROSITE" id="PS52050">
    <property type="entry name" value="WYL"/>
    <property type="match status" value="1"/>
</dbReference>
<proteinExistence type="predicted"/>